<dbReference type="KEGG" id="mff:MFFC18_13870"/>
<evidence type="ECO:0000313" key="1">
    <source>
        <dbReference type="EMBL" id="QEG21531.1"/>
    </source>
</evidence>
<protein>
    <submittedName>
        <fullName evidence="1">Uncharacterized protein</fullName>
    </submittedName>
</protein>
<name>A0A5B9PEX1_9BACT</name>
<evidence type="ECO:0000313" key="2">
    <source>
        <dbReference type="Proteomes" id="UP000322214"/>
    </source>
</evidence>
<sequence length="89" mass="9997">MTNQSEKSRPGTLYQVESWLEVAQQLGYRVRYDHFGGTGGGVCEYGGQKWIFMDVSLSAYEQLEMLEEIIPRDSLYASLNANSIGKRAA</sequence>
<dbReference type="EMBL" id="CP042912">
    <property type="protein sequence ID" value="QEG21531.1"/>
    <property type="molecule type" value="Genomic_DNA"/>
</dbReference>
<proteinExistence type="predicted"/>
<reference evidence="1 2" key="1">
    <citation type="submission" date="2019-08" db="EMBL/GenBank/DDBJ databases">
        <title>Deep-cultivation of Planctomycetes and their phenomic and genomic characterization uncovers novel biology.</title>
        <authorList>
            <person name="Wiegand S."/>
            <person name="Jogler M."/>
            <person name="Boedeker C."/>
            <person name="Pinto D."/>
            <person name="Vollmers J."/>
            <person name="Rivas-Marin E."/>
            <person name="Kohn T."/>
            <person name="Peeters S.H."/>
            <person name="Heuer A."/>
            <person name="Rast P."/>
            <person name="Oberbeckmann S."/>
            <person name="Bunk B."/>
            <person name="Jeske O."/>
            <person name="Meyerdierks A."/>
            <person name="Storesund J.E."/>
            <person name="Kallscheuer N."/>
            <person name="Luecker S."/>
            <person name="Lage O.M."/>
            <person name="Pohl T."/>
            <person name="Merkel B.J."/>
            <person name="Hornburger P."/>
            <person name="Mueller R.-W."/>
            <person name="Bruemmer F."/>
            <person name="Labrenz M."/>
            <person name="Spormann A.M."/>
            <person name="Op den Camp H."/>
            <person name="Overmann J."/>
            <person name="Amann R."/>
            <person name="Jetten M.S.M."/>
            <person name="Mascher T."/>
            <person name="Medema M.H."/>
            <person name="Devos D.P."/>
            <person name="Kaster A.-K."/>
            <person name="Ovreas L."/>
            <person name="Rohde M."/>
            <person name="Galperin M.Y."/>
            <person name="Jogler C."/>
        </authorList>
    </citation>
    <scope>NUCLEOTIDE SEQUENCE [LARGE SCALE GENOMIC DNA]</scope>
    <source>
        <strain evidence="1 2">FC18</strain>
    </source>
</reference>
<dbReference type="AlphaFoldDB" id="A0A5B9PEX1"/>
<keyword evidence="2" id="KW-1185">Reference proteome</keyword>
<dbReference type="Proteomes" id="UP000322214">
    <property type="component" value="Chromosome"/>
</dbReference>
<organism evidence="1 2">
    <name type="scientific">Mariniblastus fucicola</name>
    <dbReference type="NCBI Taxonomy" id="980251"/>
    <lineage>
        <taxon>Bacteria</taxon>
        <taxon>Pseudomonadati</taxon>
        <taxon>Planctomycetota</taxon>
        <taxon>Planctomycetia</taxon>
        <taxon>Pirellulales</taxon>
        <taxon>Pirellulaceae</taxon>
        <taxon>Mariniblastus</taxon>
    </lineage>
</organism>
<dbReference type="RefSeq" id="WP_075083161.1">
    <property type="nucleotide sequence ID" value="NZ_CP042912.1"/>
</dbReference>
<accession>A0A5B9PEX1</accession>
<gene>
    <name evidence="1" type="ORF">MFFC18_13870</name>
</gene>